<dbReference type="SMART" id="SM00422">
    <property type="entry name" value="HTH_MERR"/>
    <property type="match status" value="1"/>
</dbReference>
<dbReference type="Gene3D" id="1.10.1660.10">
    <property type="match status" value="1"/>
</dbReference>
<dbReference type="PANTHER" id="PTHR30204">
    <property type="entry name" value="REDOX-CYCLING DRUG-SENSING TRANSCRIPTIONAL ACTIVATOR SOXR"/>
    <property type="match status" value="1"/>
</dbReference>
<dbReference type="InterPro" id="IPR047057">
    <property type="entry name" value="MerR_fam"/>
</dbReference>
<keyword evidence="2" id="KW-0238">DNA-binding</keyword>
<evidence type="ECO:0000256" key="1">
    <source>
        <dbReference type="ARBA" id="ARBA00023015"/>
    </source>
</evidence>
<evidence type="ECO:0000313" key="7">
    <source>
        <dbReference type="Proteomes" id="UP001597541"/>
    </source>
</evidence>
<dbReference type="PRINTS" id="PR00040">
    <property type="entry name" value="HTHMERR"/>
</dbReference>
<feature type="coiled-coil region" evidence="4">
    <location>
        <begin position="88"/>
        <end position="115"/>
    </location>
</feature>
<evidence type="ECO:0000313" key="6">
    <source>
        <dbReference type="EMBL" id="MFD2614226.1"/>
    </source>
</evidence>
<dbReference type="PROSITE" id="PS00552">
    <property type="entry name" value="HTH_MERR_1"/>
    <property type="match status" value="1"/>
</dbReference>
<organism evidence="6 7">
    <name type="scientific">Paenibacillus gansuensis</name>
    <dbReference type="NCBI Taxonomy" id="306542"/>
    <lineage>
        <taxon>Bacteria</taxon>
        <taxon>Bacillati</taxon>
        <taxon>Bacillota</taxon>
        <taxon>Bacilli</taxon>
        <taxon>Bacillales</taxon>
        <taxon>Paenibacillaceae</taxon>
        <taxon>Paenibacillus</taxon>
    </lineage>
</organism>
<evidence type="ECO:0000256" key="4">
    <source>
        <dbReference type="SAM" id="Coils"/>
    </source>
</evidence>
<dbReference type="InterPro" id="IPR000551">
    <property type="entry name" value="MerR-type_HTH_dom"/>
</dbReference>
<dbReference type="PROSITE" id="PS50937">
    <property type="entry name" value="HTH_MERR_2"/>
    <property type="match status" value="1"/>
</dbReference>
<evidence type="ECO:0000259" key="5">
    <source>
        <dbReference type="PROSITE" id="PS50937"/>
    </source>
</evidence>
<dbReference type="Proteomes" id="UP001597541">
    <property type="component" value="Unassembled WGS sequence"/>
</dbReference>
<proteinExistence type="predicted"/>
<dbReference type="InterPro" id="IPR009061">
    <property type="entry name" value="DNA-bd_dom_put_sf"/>
</dbReference>
<comment type="caution">
    <text evidence="6">The sequence shown here is derived from an EMBL/GenBank/DDBJ whole genome shotgun (WGS) entry which is preliminary data.</text>
</comment>
<keyword evidence="3" id="KW-0804">Transcription</keyword>
<name>A0ABW5PGW3_9BACL</name>
<gene>
    <name evidence="6" type="ORF">ACFSUF_17595</name>
</gene>
<feature type="domain" description="HTH merR-type" evidence="5">
    <location>
        <begin position="1"/>
        <end position="68"/>
    </location>
</feature>
<protein>
    <submittedName>
        <fullName evidence="6">MerR family transcriptional regulator</fullName>
    </submittedName>
</protein>
<accession>A0ABW5PGW3</accession>
<evidence type="ECO:0000256" key="3">
    <source>
        <dbReference type="ARBA" id="ARBA00023163"/>
    </source>
</evidence>
<keyword evidence="4" id="KW-0175">Coiled coil</keyword>
<dbReference type="CDD" id="cd01282">
    <property type="entry name" value="HTH_MerR-like_sg3"/>
    <property type="match status" value="1"/>
</dbReference>
<dbReference type="SUPFAM" id="SSF46955">
    <property type="entry name" value="Putative DNA-binding domain"/>
    <property type="match status" value="1"/>
</dbReference>
<evidence type="ECO:0000256" key="2">
    <source>
        <dbReference type="ARBA" id="ARBA00023125"/>
    </source>
</evidence>
<keyword evidence="1" id="KW-0805">Transcription regulation</keyword>
<sequence length="123" mass="14181">MKIGELAKATGVSVRSIRYYEEQGLLHPVRGGNGYREYHSLMVEQVRTIKFYLELGLTTEQISGFLHCVMKNKEAFCAEIMPVYQQKLNEINEQIRLLSSIKLNLEERMESIRRENPESVSGS</sequence>
<dbReference type="EMBL" id="JBHUME010000011">
    <property type="protein sequence ID" value="MFD2614226.1"/>
    <property type="molecule type" value="Genomic_DNA"/>
</dbReference>
<keyword evidence="7" id="KW-1185">Reference proteome</keyword>
<dbReference type="Pfam" id="PF13411">
    <property type="entry name" value="MerR_1"/>
    <property type="match status" value="1"/>
</dbReference>
<dbReference type="RefSeq" id="WP_377604858.1">
    <property type="nucleotide sequence ID" value="NZ_JBHUME010000011.1"/>
</dbReference>
<reference evidence="7" key="1">
    <citation type="journal article" date="2019" name="Int. J. Syst. Evol. Microbiol.">
        <title>The Global Catalogue of Microorganisms (GCM) 10K type strain sequencing project: providing services to taxonomists for standard genome sequencing and annotation.</title>
        <authorList>
            <consortium name="The Broad Institute Genomics Platform"/>
            <consortium name="The Broad Institute Genome Sequencing Center for Infectious Disease"/>
            <person name="Wu L."/>
            <person name="Ma J."/>
        </authorList>
    </citation>
    <scope>NUCLEOTIDE SEQUENCE [LARGE SCALE GENOMIC DNA]</scope>
    <source>
        <strain evidence="7">KCTC 3950</strain>
    </source>
</reference>
<dbReference type="PANTHER" id="PTHR30204:SF94">
    <property type="entry name" value="HEAVY METAL-DEPENDENT TRANSCRIPTIONAL REGULATOR HI_0293-RELATED"/>
    <property type="match status" value="1"/>
</dbReference>